<organism evidence="2 3">
    <name type="scientific">Nocardiopsis eucommiae</name>
    <dbReference type="NCBI Taxonomy" id="2831970"/>
    <lineage>
        <taxon>Bacteria</taxon>
        <taxon>Bacillati</taxon>
        <taxon>Actinomycetota</taxon>
        <taxon>Actinomycetes</taxon>
        <taxon>Streptosporangiales</taxon>
        <taxon>Nocardiopsidaceae</taxon>
        <taxon>Nocardiopsis</taxon>
    </lineage>
</organism>
<dbReference type="EMBL" id="CP074402">
    <property type="protein sequence ID" value="QVJ01708.1"/>
    <property type="molecule type" value="Genomic_DNA"/>
</dbReference>
<proteinExistence type="predicted"/>
<accession>A0A975LAP3</accession>
<name>A0A975LAP3_9ACTN</name>
<dbReference type="Proteomes" id="UP000682416">
    <property type="component" value="Chromosome"/>
</dbReference>
<sequence>MTPNNGRVSLNEDSWVKLSEDREDVFEQESRMDPRENPLVNSWDNVRNLEWPDDRLPEEKPELPEAAQERDQAFDTPRSRAHDYVTEFDLYAMN</sequence>
<feature type="compositionally biased region" description="Basic and acidic residues" evidence="1">
    <location>
        <begin position="50"/>
        <end position="80"/>
    </location>
</feature>
<evidence type="ECO:0000256" key="1">
    <source>
        <dbReference type="SAM" id="MobiDB-lite"/>
    </source>
</evidence>
<evidence type="ECO:0000313" key="3">
    <source>
        <dbReference type="Proteomes" id="UP000682416"/>
    </source>
</evidence>
<keyword evidence="3" id="KW-1185">Reference proteome</keyword>
<feature type="compositionally biased region" description="Polar residues" evidence="1">
    <location>
        <begin position="1"/>
        <end position="12"/>
    </location>
</feature>
<feature type="region of interest" description="Disordered" evidence="1">
    <location>
        <begin position="1"/>
        <end position="80"/>
    </location>
</feature>
<dbReference type="AlphaFoldDB" id="A0A975LAP3"/>
<reference evidence="2" key="1">
    <citation type="submission" date="2021-05" db="EMBL/GenBank/DDBJ databases">
        <authorList>
            <person name="Kaiqin L."/>
            <person name="Jian G."/>
        </authorList>
    </citation>
    <scope>NUCLEOTIDE SEQUENCE</scope>
    <source>
        <strain evidence="2">HDS5</strain>
    </source>
</reference>
<evidence type="ECO:0000313" key="2">
    <source>
        <dbReference type="EMBL" id="QVJ01708.1"/>
    </source>
</evidence>
<dbReference type="KEGG" id="nec:KGD82_01005"/>
<gene>
    <name evidence="2" type="ORF">KGD82_01005</name>
</gene>
<protein>
    <submittedName>
        <fullName evidence="2">Uncharacterized protein</fullName>
    </submittedName>
</protein>